<evidence type="ECO:0000313" key="1">
    <source>
        <dbReference type="EMBL" id="RSL19357.1"/>
    </source>
</evidence>
<evidence type="ECO:0000313" key="2">
    <source>
        <dbReference type="Proteomes" id="UP000269669"/>
    </source>
</evidence>
<keyword evidence="2" id="KW-1185">Reference proteome</keyword>
<proteinExistence type="predicted"/>
<accession>A0A3R9QDZ3</accession>
<reference evidence="1 2" key="1">
    <citation type="submission" date="2018-12" db="EMBL/GenBank/DDBJ databases">
        <title>Sequencing of bacterial isolates from soil warming experiment in Harvard Forest, Massachusetts, USA.</title>
        <authorList>
            <person name="Deangelis K."/>
        </authorList>
    </citation>
    <scope>NUCLEOTIDE SEQUENCE [LARGE SCALE GENOMIC DNA]</scope>
    <source>
        <strain evidence="1 2">EB153</strain>
    </source>
</reference>
<name>A0A3R9QDZ3_9BACT</name>
<organism evidence="1 2">
    <name type="scientific">Edaphobacter aggregans</name>
    <dbReference type="NCBI Taxonomy" id="570835"/>
    <lineage>
        <taxon>Bacteria</taxon>
        <taxon>Pseudomonadati</taxon>
        <taxon>Acidobacteriota</taxon>
        <taxon>Terriglobia</taxon>
        <taxon>Terriglobales</taxon>
        <taxon>Acidobacteriaceae</taxon>
        <taxon>Edaphobacter</taxon>
    </lineage>
</organism>
<comment type="caution">
    <text evidence="1">The sequence shown here is derived from an EMBL/GenBank/DDBJ whole genome shotgun (WGS) entry which is preliminary data.</text>
</comment>
<gene>
    <name evidence="1" type="ORF">EDE15_5023</name>
</gene>
<sequence length="128" mass="14228">MQRRRAILLLAGAASGSGVPRANSAAEQRQFSIAYVAWVTEVLKRMQTIKPGMTRKTLLKVFTTEGGLSTGLQRTYVSRDCPYFKVDVAFQPVGRPDRDASGGVTLEEREEDIILSVSRPYLEFSIMD</sequence>
<dbReference type="AlphaFoldDB" id="A0A3R9QDZ3"/>
<protein>
    <submittedName>
        <fullName evidence="1">Uncharacterized protein</fullName>
    </submittedName>
</protein>
<dbReference type="Proteomes" id="UP000269669">
    <property type="component" value="Unassembled WGS sequence"/>
</dbReference>
<dbReference type="EMBL" id="RSDW01000001">
    <property type="protein sequence ID" value="RSL19357.1"/>
    <property type="molecule type" value="Genomic_DNA"/>
</dbReference>